<dbReference type="AlphaFoldDB" id="A0A6G0TTG8"/>
<dbReference type="Proteomes" id="UP000475862">
    <property type="component" value="Unassembled WGS sequence"/>
</dbReference>
<comment type="caution">
    <text evidence="1">The sequence shown here is derived from an EMBL/GenBank/DDBJ whole genome shotgun (WGS) entry which is preliminary data.</text>
</comment>
<evidence type="ECO:0000313" key="2">
    <source>
        <dbReference type="Proteomes" id="UP000475862"/>
    </source>
</evidence>
<gene>
    <name evidence="1" type="ORF">AGLY_005891</name>
</gene>
<name>A0A6G0TTG8_APHGL</name>
<keyword evidence="2" id="KW-1185">Reference proteome</keyword>
<organism evidence="1 2">
    <name type="scientific">Aphis glycines</name>
    <name type="common">Soybean aphid</name>
    <dbReference type="NCBI Taxonomy" id="307491"/>
    <lineage>
        <taxon>Eukaryota</taxon>
        <taxon>Metazoa</taxon>
        <taxon>Ecdysozoa</taxon>
        <taxon>Arthropoda</taxon>
        <taxon>Hexapoda</taxon>
        <taxon>Insecta</taxon>
        <taxon>Pterygota</taxon>
        <taxon>Neoptera</taxon>
        <taxon>Paraneoptera</taxon>
        <taxon>Hemiptera</taxon>
        <taxon>Sternorrhyncha</taxon>
        <taxon>Aphidomorpha</taxon>
        <taxon>Aphidoidea</taxon>
        <taxon>Aphididae</taxon>
        <taxon>Aphidini</taxon>
        <taxon>Aphis</taxon>
        <taxon>Aphis</taxon>
    </lineage>
</organism>
<evidence type="ECO:0000313" key="1">
    <source>
        <dbReference type="EMBL" id="KAE9537919.1"/>
    </source>
</evidence>
<proteinExistence type="predicted"/>
<reference evidence="1 2" key="1">
    <citation type="submission" date="2019-08" db="EMBL/GenBank/DDBJ databases">
        <title>The genome of the soybean aphid Biotype 1, its phylome, world population structure and adaptation to the North American continent.</title>
        <authorList>
            <person name="Giordano R."/>
            <person name="Donthu R.K."/>
            <person name="Hernandez A.G."/>
            <person name="Wright C.L."/>
            <person name="Zimin A.V."/>
        </authorList>
    </citation>
    <scope>NUCLEOTIDE SEQUENCE [LARGE SCALE GENOMIC DNA]</scope>
    <source>
        <tissue evidence="1">Whole aphids</tissue>
    </source>
</reference>
<protein>
    <submittedName>
        <fullName evidence="1">Uncharacterized protein</fullName>
    </submittedName>
</protein>
<dbReference type="EMBL" id="VYZN01000017">
    <property type="protein sequence ID" value="KAE9537919.1"/>
    <property type="molecule type" value="Genomic_DNA"/>
</dbReference>
<dbReference type="OrthoDB" id="6585960at2759"/>
<accession>A0A6G0TTG8</accession>
<sequence>MTGKIETISVASGERARKNIQNSLIVQPPNDLIDSTNFVIDFAGRKSINIGLDASNIFNVTVQIITPSRHVCITSVFLQRIFSLMSYILSNISDPSVKSRDRLFLKDENNTLSRTTYHGERMLAVESHLQQGCRVVLSGSDLLRIHEMQWAIGESISRKSNVTRCAVMVQIDQIATYLSTNVYADKSSTAEEISTATHNIHPDLHALNIFPNSENSLVNQIKLNANKQLAMCWTINIQNNGIDYIPSNDGAGDIEELVEFHENEGPAMYTY</sequence>